<gene>
    <name evidence="1" type="ORF">THSYN_20380</name>
</gene>
<organism evidence="1 2">
    <name type="scientific">Candidatus Thiodictyon syntrophicum</name>
    <dbReference type="NCBI Taxonomy" id="1166950"/>
    <lineage>
        <taxon>Bacteria</taxon>
        <taxon>Pseudomonadati</taxon>
        <taxon>Pseudomonadota</taxon>
        <taxon>Gammaproteobacteria</taxon>
        <taxon>Chromatiales</taxon>
        <taxon>Chromatiaceae</taxon>
        <taxon>Thiodictyon</taxon>
    </lineage>
</organism>
<sequence>MLEILALIPEEGWALVRDGGRTLLIRPPYTLAGRRAVDSDEVGRAIAVHGFSVPTRQSQFAGRSSLVARLNAQVEQSRAQQGQALEADGLGERLLPHAPAPILQRFLDRIECELFPNPASWDAANWLVLAILPLPRVRESTELNQRAVGLLSRVLAAEAARKAALSSPVGWVERSETHPLRGMTHSNLTHS</sequence>
<dbReference type="AlphaFoldDB" id="A0A2K8UCB5"/>
<dbReference type="Proteomes" id="UP000232638">
    <property type="component" value="Chromosome"/>
</dbReference>
<proteinExistence type="predicted"/>
<dbReference type="KEGG" id="tsy:THSYN_20380"/>
<reference evidence="1 2" key="1">
    <citation type="submission" date="2017-03" db="EMBL/GenBank/DDBJ databases">
        <title>Complete genome sequence of Candidatus 'Thiodictyon syntrophicum' sp. nov. strain Cad16T, a photolithoautotroph purple sulfur bacterium isolated from an alpine meromictic lake.</title>
        <authorList>
            <person name="Luedin S.M."/>
            <person name="Pothier J.F."/>
            <person name="Danza F."/>
            <person name="Storelli N."/>
            <person name="Wittwer M."/>
            <person name="Tonolla M."/>
        </authorList>
    </citation>
    <scope>NUCLEOTIDE SEQUENCE [LARGE SCALE GENOMIC DNA]</scope>
    <source>
        <strain evidence="1 2">Cad16T</strain>
    </source>
</reference>
<dbReference type="RefSeq" id="WP_100920766.1">
    <property type="nucleotide sequence ID" value="NZ_CP020370.1"/>
</dbReference>
<dbReference type="OrthoDB" id="9913152at2"/>
<accession>A0A2K8UCB5</accession>
<dbReference type="EMBL" id="CP020370">
    <property type="protein sequence ID" value="AUB83069.1"/>
    <property type="molecule type" value="Genomic_DNA"/>
</dbReference>
<evidence type="ECO:0000313" key="2">
    <source>
        <dbReference type="Proteomes" id="UP000232638"/>
    </source>
</evidence>
<evidence type="ECO:0000313" key="1">
    <source>
        <dbReference type="EMBL" id="AUB83069.1"/>
    </source>
</evidence>
<name>A0A2K8UCB5_9GAMM</name>
<keyword evidence="2" id="KW-1185">Reference proteome</keyword>
<protein>
    <submittedName>
        <fullName evidence="1">Uncharacterized protein</fullName>
    </submittedName>
</protein>